<proteinExistence type="predicted"/>
<dbReference type="KEGG" id="pyo:PY17X_0521900"/>
<feature type="transmembrane region" description="Helical" evidence="1">
    <location>
        <begin position="152"/>
        <end position="181"/>
    </location>
</feature>
<gene>
    <name evidence="3" type="ORF">PY17X_0521900</name>
    <name evidence="2" type="ORF">PYYM_0521300</name>
</gene>
<reference evidence="2" key="2">
    <citation type="submission" date="2014-05" db="EMBL/GenBank/DDBJ databases">
        <authorList>
            <person name="Aslett A.Martin."/>
            <person name="De Silva Nishadi"/>
        </authorList>
    </citation>
    <scope>NUCLEOTIDE SEQUENCE</scope>
    <source>
        <strain evidence="2">YM</strain>
    </source>
</reference>
<dbReference type="VEuPathDB" id="PlasmoDB:PYYM_0521300"/>
<evidence type="ECO:0000256" key="1">
    <source>
        <dbReference type="SAM" id="Phobius"/>
    </source>
</evidence>
<organism evidence="3 4">
    <name type="scientific">Plasmodium yoelii</name>
    <dbReference type="NCBI Taxonomy" id="5861"/>
    <lineage>
        <taxon>Eukaryota</taxon>
        <taxon>Sar</taxon>
        <taxon>Alveolata</taxon>
        <taxon>Apicomplexa</taxon>
        <taxon>Aconoidasida</taxon>
        <taxon>Haemosporida</taxon>
        <taxon>Plasmodiidae</taxon>
        <taxon>Plasmodium</taxon>
        <taxon>Plasmodium (Vinckeia)</taxon>
    </lineage>
</organism>
<sequence length="229" mass="26871">MYLYTSNIAFSTNVRNVNKHLSNNLFSLSSKLFFKNECYPNYLNNFKRLENLNAIFLTKNTNIHIIGKKYFSDQSIINSIQNAKNDLDRASLYLLQKSITNNCKILSQEKKTHFQNVIQELNILLTYKSNLTEERQKILTEKRSERYKNKEIIGLFITGFFFAVGSVTHPLVYLASIYGIYILRKASKENNDMLYIEKRLNDNKNKLLVNQKDIHNILTKLENDLIKIK</sequence>
<evidence type="ECO:0000313" key="5">
    <source>
        <dbReference type="Proteomes" id="UP000072904"/>
    </source>
</evidence>
<reference evidence="4 5" key="1">
    <citation type="journal article" date="2014" name="BMC Biol.">
        <title>A comprehensive evaluation of rodent malaria parasite genomes and gene expression.</title>
        <authorList>
            <person name="Otto T.D."/>
            <person name="Bohme U."/>
            <person name="Jackson A.P."/>
            <person name="Hunt M."/>
            <person name="Franke-Fayard B."/>
            <person name="Hoeijmakers W.A."/>
            <person name="Religa A.A."/>
            <person name="Robertson L."/>
            <person name="Sanders M."/>
            <person name="Ogun S.A."/>
            <person name="Cunningham D."/>
            <person name="Erhart A."/>
            <person name="Billker O."/>
            <person name="Khan S.M."/>
            <person name="Stunnenberg H.G."/>
            <person name="Langhorne J."/>
            <person name="Holder A.A."/>
            <person name="Waters A.P."/>
            <person name="Newbold C.I."/>
            <person name="Pain A."/>
            <person name="Berriman M."/>
            <person name="Janse C.J."/>
        </authorList>
    </citation>
    <scope>NUCLEOTIDE SEQUENCE [LARGE SCALE GENOMIC DNA]</scope>
    <source>
        <strain evidence="3 4">17X</strain>
        <strain evidence="2 5">YM</strain>
    </source>
</reference>
<dbReference type="VEuPathDB" id="PlasmoDB:PY17X_0521900"/>
<dbReference type="OMA" id="NCNCLNE"/>
<dbReference type="EMBL" id="LK934633">
    <property type="protein sequence ID" value="CDU16808.1"/>
    <property type="molecule type" value="Genomic_DNA"/>
</dbReference>
<evidence type="ECO:0000313" key="4">
    <source>
        <dbReference type="Proteomes" id="UP000072874"/>
    </source>
</evidence>
<name>A0A078K5I4_PLAYE</name>
<dbReference type="AlphaFoldDB" id="A0A078K5I4"/>
<protein>
    <submittedName>
        <fullName evidence="3">Uncharacterized protein</fullName>
    </submittedName>
</protein>
<reference evidence="3" key="4">
    <citation type="submission" date="2019-05" db="EMBL/GenBank/DDBJ databases">
        <authorList>
            <consortium name="Pathogen Informatics"/>
        </authorList>
    </citation>
    <scope>NUCLEOTIDE SEQUENCE</scope>
    <source>
        <strain evidence="3">17X</strain>
    </source>
</reference>
<dbReference type="GeneID" id="3790587"/>
<accession>A0A078K5I4</accession>
<dbReference type="Proteomes" id="UP000072904">
    <property type="component" value="Chromosome 5"/>
</dbReference>
<dbReference type="Proteomes" id="UP000072874">
    <property type="component" value="Chromosome 5"/>
</dbReference>
<keyword evidence="1" id="KW-0472">Membrane</keyword>
<dbReference type="RefSeq" id="XP_022811706.1">
    <property type="nucleotide sequence ID" value="XM_022955259.1"/>
</dbReference>
<dbReference type="OrthoDB" id="376432at2759"/>
<keyword evidence="1" id="KW-0812">Transmembrane</keyword>
<dbReference type="VEuPathDB" id="PlasmoDB:PY04874"/>
<evidence type="ECO:0000313" key="3">
    <source>
        <dbReference type="EMBL" id="VTZ74442.1"/>
    </source>
</evidence>
<keyword evidence="1" id="KW-1133">Transmembrane helix</keyword>
<reference evidence="3" key="3">
    <citation type="submission" date="2014-05" db="EMBL/GenBank/DDBJ databases">
        <authorList>
            <person name="Aslett M.A."/>
            <person name="De Silva N."/>
        </authorList>
    </citation>
    <scope>NUCLEOTIDE SEQUENCE</scope>
    <source>
        <strain evidence="3">17X</strain>
    </source>
</reference>
<dbReference type="VEuPathDB" id="PlasmoDB:Py17XNL_000504572"/>
<evidence type="ECO:0000313" key="2">
    <source>
        <dbReference type="EMBL" id="CDU16808.1"/>
    </source>
</evidence>
<dbReference type="EMBL" id="LM993659">
    <property type="protein sequence ID" value="VTZ74442.1"/>
    <property type="molecule type" value="Genomic_DNA"/>
</dbReference>